<comment type="caution">
    <text evidence="2">The sequence shown here is derived from an EMBL/GenBank/DDBJ whole genome shotgun (WGS) entry which is preliminary data.</text>
</comment>
<dbReference type="STRING" id="1618578.UV74_C0013G0388"/>
<accession>A0A0G1FQG0</accession>
<feature type="transmembrane region" description="Helical" evidence="1">
    <location>
        <begin position="357"/>
        <end position="377"/>
    </location>
</feature>
<protein>
    <submittedName>
        <fullName evidence="2">TPR domain protein</fullName>
    </submittedName>
</protein>
<feature type="transmembrane region" description="Helical" evidence="1">
    <location>
        <begin position="117"/>
        <end position="137"/>
    </location>
</feature>
<feature type="transmembrane region" description="Helical" evidence="1">
    <location>
        <begin position="85"/>
        <end position="105"/>
    </location>
</feature>
<feature type="transmembrane region" description="Helical" evidence="1">
    <location>
        <begin position="309"/>
        <end position="326"/>
    </location>
</feature>
<feature type="transmembrane region" description="Helical" evidence="1">
    <location>
        <begin position="162"/>
        <end position="187"/>
    </location>
</feature>
<proteinExistence type="predicted"/>
<evidence type="ECO:0000313" key="2">
    <source>
        <dbReference type="EMBL" id="KKS97266.1"/>
    </source>
</evidence>
<feature type="transmembrane region" description="Helical" evidence="1">
    <location>
        <begin position="275"/>
        <end position="297"/>
    </location>
</feature>
<dbReference type="Proteomes" id="UP000034090">
    <property type="component" value="Unassembled WGS sequence"/>
</dbReference>
<feature type="transmembrane region" description="Helical" evidence="1">
    <location>
        <begin position="7"/>
        <end position="27"/>
    </location>
</feature>
<sequence length="474" mass="54765">MAKRISPIIVIYLVVFFLFRSIFDVYFTGDDFFHFTVAKTDGSIWGFVKLFWFYPFEVRGIAFYRPIFRELLYHVNYSFFGLNHLPFRILQMLIHFVNIFLVFLLAERIFKERKISLFSAFFYGISAANVATLYYIAGGVQAQGAAMFTLVSLILFMNGRKYLFFIPAVMALMSHEMGIVVTPLLAGWAIIERKRLLRLLPLLVITFTYLLLNYFVIGFSDSEVQYQISFNLAKLFNTLGWYIAWGMGLPEMLVDFVGSGFSLDPRLMKYWGSSFRVIFPSFFVSVAIILLSVINVILKKRLVLRDGRVWFLGLWFLVGLFPVAFLPWHKSSYYLATVLPALWILIGYIVYNVGPRLLLILAFSSLFLNVVSIELGTNTYPAAQRGRMAHKLINDFRHQYPNLPKGAVVYVINDPDYPFISEDWHGSSYQASLILSGSDAFRLLYNDPSIEVLYQDFSKNLPESEYIKFVARLE</sequence>
<dbReference type="EMBL" id="LCFQ01000013">
    <property type="protein sequence ID" value="KKS97266.1"/>
    <property type="molecule type" value="Genomic_DNA"/>
</dbReference>
<evidence type="ECO:0000256" key="1">
    <source>
        <dbReference type="SAM" id="Phobius"/>
    </source>
</evidence>
<feature type="transmembrane region" description="Helical" evidence="1">
    <location>
        <begin position="199"/>
        <end position="219"/>
    </location>
</feature>
<keyword evidence="1" id="KW-1133">Transmembrane helix</keyword>
<dbReference type="AlphaFoldDB" id="A0A0G1FQG0"/>
<keyword evidence="1" id="KW-0472">Membrane</keyword>
<reference evidence="2 3" key="1">
    <citation type="journal article" date="2015" name="Nature">
        <title>rRNA introns, odd ribosomes, and small enigmatic genomes across a large radiation of phyla.</title>
        <authorList>
            <person name="Brown C.T."/>
            <person name="Hug L.A."/>
            <person name="Thomas B.C."/>
            <person name="Sharon I."/>
            <person name="Castelle C.J."/>
            <person name="Singh A."/>
            <person name="Wilkins M.J."/>
            <person name="Williams K.H."/>
            <person name="Banfield J.F."/>
        </authorList>
    </citation>
    <scope>NUCLEOTIDE SEQUENCE [LARGE SCALE GENOMIC DNA]</scope>
</reference>
<keyword evidence="1" id="KW-0812">Transmembrane</keyword>
<feature type="transmembrane region" description="Helical" evidence="1">
    <location>
        <begin position="239"/>
        <end position="263"/>
    </location>
</feature>
<organism evidence="2 3">
    <name type="scientific">Candidatus Woesebacteria bacterium GW2011_GWB1_43_14</name>
    <dbReference type="NCBI Taxonomy" id="1618578"/>
    <lineage>
        <taxon>Bacteria</taxon>
        <taxon>Candidatus Woeseibacteriota</taxon>
    </lineage>
</organism>
<feature type="transmembrane region" description="Helical" evidence="1">
    <location>
        <begin position="333"/>
        <end position="351"/>
    </location>
</feature>
<name>A0A0G1FQG0_9BACT</name>
<gene>
    <name evidence="2" type="ORF">UV74_C0013G0388</name>
</gene>
<evidence type="ECO:0000313" key="3">
    <source>
        <dbReference type="Proteomes" id="UP000034090"/>
    </source>
</evidence>